<dbReference type="InterPro" id="IPR014729">
    <property type="entry name" value="Rossmann-like_a/b/a_fold"/>
</dbReference>
<evidence type="ECO:0000313" key="10">
    <source>
        <dbReference type="EMBL" id="KEZ79018.1"/>
    </source>
</evidence>
<organism evidence="10 11">
    <name type="scientific">Salinisphaera hydrothermalis (strain C41B8)</name>
    <dbReference type="NCBI Taxonomy" id="1304275"/>
    <lineage>
        <taxon>Bacteria</taxon>
        <taxon>Pseudomonadati</taxon>
        <taxon>Pseudomonadota</taxon>
        <taxon>Gammaproteobacteria</taxon>
        <taxon>Salinisphaerales</taxon>
        <taxon>Salinisphaeraceae</taxon>
        <taxon>Salinisphaera</taxon>
    </lineage>
</organism>
<dbReference type="STRING" id="1304275.C41B8_02772"/>
<dbReference type="PATRIC" id="fig|1304275.5.peg.562"/>
<keyword evidence="4" id="KW-0813">Transport</keyword>
<dbReference type="InterPro" id="IPR000049">
    <property type="entry name" value="ET-Flavoprotein_bsu_CS"/>
</dbReference>
<dbReference type="Proteomes" id="UP000028302">
    <property type="component" value="Unassembled WGS sequence"/>
</dbReference>
<dbReference type="GO" id="GO:0046395">
    <property type="term" value="P:carboxylic acid catabolic process"/>
    <property type="evidence" value="ECO:0007669"/>
    <property type="project" value="UniProtKB-ARBA"/>
</dbReference>
<reference evidence="10 11" key="1">
    <citation type="submission" date="2013-03" db="EMBL/GenBank/DDBJ databases">
        <title>Salinisphaera hydrothermalis C41B8 Genome Sequencing.</title>
        <authorList>
            <person name="Li C."/>
            <person name="Lai Q."/>
            <person name="Shao Z."/>
        </authorList>
    </citation>
    <scope>NUCLEOTIDE SEQUENCE [LARGE SCALE GENOMIC DNA]</scope>
    <source>
        <strain evidence="10 11">C41B8</strain>
    </source>
</reference>
<protein>
    <recommendedName>
        <fullName evidence="3">Electron transfer flavoprotein subunit beta</fullName>
    </recommendedName>
    <alternativeName>
        <fullName evidence="7">Electron transfer flavoprotein small subunit</fullName>
    </alternativeName>
</protein>
<evidence type="ECO:0000256" key="3">
    <source>
        <dbReference type="ARBA" id="ARBA00016797"/>
    </source>
</evidence>
<dbReference type="OrthoDB" id="9781325at2"/>
<keyword evidence="5" id="KW-0249">Electron transport</keyword>
<evidence type="ECO:0000259" key="9">
    <source>
        <dbReference type="SMART" id="SM00893"/>
    </source>
</evidence>
<dbReference type="PROSITE" id="PS01065">
    <property type="entry name" value="ETF_BETA"/>
    <property type="match status" value="1"/>
</dbReference>
<gene>
    <name evidence="10" type="ORF">C41B8_02772</name>
</gene>
<dbReference type="PANTHER" id="PTHR21294">
    <property type="entry name" value="ELECTRON TRANSFER FLAVOPROTEIN BETA-SUBUNIT"/>
    <property type="match status" value="1"/>
</dbReference>
<evidence type="ECO:0000256" key="7">
    <source>
        <dbReference type="ARBA" id="ARBA00042002"/>
    </source>
</evidence>
<keyword evidence="11" id="KW-1185">Reference proteome</keyword>
<comment type="cofactor">
    <cofactor evidence="8">
        <name>AMP</name>
        <dbReference type="ChEBI" id="CHEBI:456215"/>
    </cofactor>
</comment>
<dbReference type="InterPro" id="IPR033948">
    <property type="entry name" value="ETF_beta_N"/>
</dbReference>
<dbReference type="GO" id="GO:0009055">
    <property type="term" value="F:electron transfer activity"/>
    <property type="evidence" value="ECO:0007669"/>
    <property type="project" value="InterPro"/>
</dbReference>
<dbReference type="eggNOG" id="COG2086">
    <property type="taxonomic scope" value="Bacteria"/>
</dbReference>
<dbReference type="FunFam" id="3.40.50.620:FF:000011">
    <property type="entry name" value="Electron transfer flavoprotein subunit beta"/>
    <property type="match status" value="1"/>
</dbReference>
<comment type="function">
    <text evidence="6">The electron transfer flavoprotein serves as a specific electron acceptor for other dehydrogenases. It transfers the electrons to the main respiratory chain via ETF-ubiquinone oxidoreductase (ETF dehydrogenase).</text>
</comment>
<name>A0A084IQN4_SALHC</name>
<dbReference type="AlphaFoldDB" id="A0A084IQN4"/>
<evidence type="ECO:0000313" key="11">
    <source>
        <dbReference type="Proteomes" id="UP000028302"/>
    </source>
</evidence>
<evidence type="ECO:0000256" key="1">
    <source>
        <dbReference type="ARBA" id="ARBA00007557"/>
    </source>
</evidence>
<evidence type="ECO:0000256" key="6">
    <source>
        <dbReference type="ARBA" id="ARBA00025649"/>
    </source>
</evidence>
<comment type="subunit">
    <text evidence="2">Heterodimer of an alpha and a beta subunit.</text>
</comment>
<dbReference type="Pfam" id="PF01012">
    <property type="entry name" value="ETF"/>
    <property type="match status" value="1"/>
</dbReference>
<dbReference type="InterPro" id="IPR014730">
    <property type="entry name" value="ETF_a/b_N"/>
</dbReference>
<dbReference type="EMBL" id="APNK01000002">
    <property type="protein sequence ID" value="KEZ79018.1"/>
    <property type="molecule type" value="Genomic_DNA"/>
</dbReference>
<feature type="domain" description="Electron transfer flavoprotein alpha/beta-subunit N-terminal" evidence="9">
    <location>
        <begin position="23"/>
        <end position="211"/>
    </location>
</feature>
<evidence type="ECO:0000256" key="5">
    <source>
        <dbReference type="ARBA" id="ARBA00022982"/>
    </source>
</evidence>
<accession>A0A084IQN4</accession>
<evidence type="ECO:0000256" key="8">
    <source>
        <dbReference type="ARBA" id="ARBA00049933"/>
    </source>
</evidence>
<dbReference type="Gene3D" id="3.40.50.620">
    <property type="entry name" value="HUPs"/>
    <property type="match status" value="1"/>
</dbReference>
<dbReference type="PIRSF" id="PIRSF000090">
    <property type="entry name" value="Beta-ETF"/>
    <property type="match status" value="1"/>
</dbReference>
<evidence type="ECO:0000256" key="4">
    <source>
        <dbReference type="ARBA" id="ARBA00022448"/>
    </source>
</evidence>
<dbReference type="CDD" id="cd01714">
    <property type="entry name" value="ETF_beta"/>
    <property type="match status" value="1"/>
</dbReference>
<evidence type="ECO:0000256" key="2">
    <source>
        <dbReference type="ARBA" id="ARBA00011355"/>
    </source>
</evidence>
<comment type="caution">
    <text evidence="10">The sequence shown here is derived from an EMBL/GenBank/DDBJ whole genome shotgun (WGS) entry which is preliminary data.</text>
</comment>
<sequence>MKVLVTIKRAIDYNVHIRIADDGSGVITDGVKHSVNPFDEIALEQAIRWKEAGTVDEVVAVSIGNAACAEQLRTALAFGCDRAIRVAHEEAVSPLTAARTFSALVESEAPDVILMGKQSIDDDNGQTGQMTAALLGWPQATYASTIEINETSARVTREVDDGLETLDIDLPAVITADLRLNEPRYLKLPNIMKAKKKPIEESSLEALGVEADTSLRVTHTAAPAPRKPGVMVDSPEALVSELKNKGLL</sequence>
<dbReference type="RefSeq" id="WP_037333602.1">
    <property type="nucleotide sequence ID" value="NZ_APNK01000002.1"/>
</dbReference>
<dbReference type="SMART" id="SM00893">
    <property type="entry name" value="ETF"/>
    <property type="match status" value="1"/>
</dbReference>
<comment type="similarity">
    <text evidence="1">Belongs to the ETF beta-subunit/FixA family.</text>
</comment>
<dbReference type="PANTHER" id="PTHR21294:SF8">
    <property type="entry name" value="ELECTRON TRANSFER FLAVOPROTEIN SUBUNIT BETA"/>
    <property type="match status" value="1"/>
</dbReference>
<dbReference type="SUPFAM" id="SSF52402">
    <property type="entry name" value="Adenine nucleotide alpha hydrolases-like"/>
    <property type="match status" value="1"/>
</dbReference>
<dbReference type="InterPro" id="IPR012255">
    <property type="entry name" value="ETF_b"/>
</dbReference>
<proteinExistence type="inferred from homology"/>